<evidence type="ECO:0000256" key="6">
    <source>
        <dbReference type="ARBA" id="ARBA00022729"/>
    </source>
</evidence>
<feature type="region of interest" description="Disordered" evidence="13">
    <location>
        <begin position="192"/>
        <end position="243"/>
    </location>
</feature>
<dbReference type="PROSITE" id="PS50104">
    <property type="entry name" value="TIR"/>
    <property type="match status" value="1"/>
</dbReference>
<dbReference type="GO" id="GO:0016020">
    <property type="term" value="C:membrane"/>
    <property type="evidence" value="ECO:0007669"/>
    <property type="project" value="UniProtKB-SubCell"/>
</dbReference>
<keyword evidence="6" id="KW-0732">Signal</keyword>
<feature type="compositionally biased region" description="Low complexity" evidence="13">
    <location>
        <begin position="217"/>
        <end position="228"/>
    </location>
</feature>
<dbReference type="Gene3D" id="3.40.50.10140">
    <property type="entry name" value="Toll/interleukin-1 receptor homology (TIR) domain"/>
    <property type="match status" value="1"/>
</dbReference>
<evidence type="ECO:0000259" key="14">
    <source>
        <dbReference type="PROSITE" id="PS50104"/>
    </source>
</evidence>
<keyword evidence="4" id="KW-0433">Leucine-rich repeat</keyword>
<reference evidence="15 16" key="1">
    <citation type="journal article" date="2023" name="Sci. Data">
        <title>Genome assembly of the Korean intertidal mud-creeper Batillaria attramentaria.</title>
        <authorList>
            <person name="Patra A.K."/>
            <person name="Ho P.T."/>
            <person name="Jun S."/>
            <person name="Lee S.J."/>
            <person name="Kim Y."/>
            <person name="Won Y.J."/>
        </authorList>
    </citation>
    <scope>NUCLEOTIDE SEQUENCE [LARGE SCALE GENOMIC DNA]</scope>
    <source>
        <strain evidence="15">Wonlab-2016</strain>
    </source>
</reference>
<evidence type="ECO:0000256" key="3">
    <source>
        <dbReference type="ARBA" id="ARBA00022588"/>
    </source>
</evidence>
<evidence type="ECO:0000256" key="12">
    <source>
        <dbReference type="ARBA" id="ARBA00023180"/>
    </source>
</evidence>
<comment type="caution">
    <text evidence="15">The sequence shown here is derived from an EMBL/GenBank/DDBJ whole genome shotgun (WGS) entry which is preliminary data.</text>
</comment>
<dbReference type="PRINTS" id="PR01537">
    <property type="entry name" value="INTRLKN1R1F"/>
</dbReference>
<evidence type="ECO:0000256" key="8">
    <source>
        <dbReference type="ARBA" id="ARBA00022859"/>
    </source>
</evidence>
<dbReference type="InterPro" id="IPR000157">
    <property type="entry name" value="TIR_dom"/>
</dbReference>
<evidence type="ECO:0000256" key="2">
    <source>
        <dbReference type="ARBA" id="ARBA00009634"/>
    </source>
</evidence>
<dbReference type="AlphaFoldDB" id="A0ABD0LWQ5"/>
<evidence type="ECO:0000256" key="1">
    <source>
        <dbReference type="ARBA" id="ARBA00004479"/>
    </source>
</evidence>
<keyword evidence="16" id="KW-1185">Reference proteome</keyword>
<dbReference type="PANTHER" id="PTHR24365:SF541">
    <property type="entry name" value="PROTEIN TOLL-RELATED"/>
    <property type="match status" value="1"/>
</dbReference>
<keyword evidence="10" id="KW-0472">Membrane</keyword>
<dbReference type="InterPro" id="IPR035897">
    <property type="entry name" value="Toll_tir_struct_dom_sf"/>
</dbReference>
<keyword evidence="9" id="KW-1133">Transmembrane helix</keyword>
<feature type="non-terminal residue" evidence="15">
    <location>
        <position position="1"/>
    </location>
</feature>
<evidence type="ECO:0000256" key="13">
    <source>
        <dbReference type="SAM" id="MobiDB-lite"/>
    </source>
</evidence>
<evidence type="ECO:0000313" key="16">
    <source>
        <dbReference type="Proteomes" id="UP001519460"/>
    </source>
</evidence>
<keyword evidence="11" id="KW-0675">Receptor</keyword>
<sequence length="286" mass="32151">GKEYDAFISYKSSARDEKFVLQQLYPRLEKDLDFKLCMHFRDFPPGETIADNIIQAIENSRRTIMVLSPAYVESEWCRLEYQKAQHEMLKLKHKIIPVVLEDAEHICASDKNLKTILDTVTYIKWPGVEDSKKTEKFWKLLELSMPKKKSDYSRSLSSQGSCSSDRPLTSVSASCFNQIVENMSGTLYPQRSLSLSSAGEEESELTDRDRADSQATGDGRSLSGSDGDPPSHPPAEISADSAPHALEELHVTSDDHIVEIRELSGNRVRVKPWVPARLAPPVEVVV</sequence>
<dbReference type="Proteomes" id="UP001519460">
    <property type="component" value="Unassembled WGS sequence"/>
</dbReference>
<keyword evidence="12" id="KW-0325">Glycoprotein</keyword>
<evidence type="ECO:0000256" key="7">
    <source>
        <dbReference type="ARBA" id="ARBA00022737"/>
    </source>
</evidence>
<proteinExistence type="inferred from homology"/>
<keyword evidence="5" id="KW-0812">Transmembrane</keyword>
<evidence type="ECO:0000256" key="4">
    <source>
        <dbReference type="ARBA" id="ARBA00022614"/>
    </source>
</evidence>
<comment type="similarity">
    <text evidence="2">Belongs to the Toll-like receptor family.</text>
</comment>
<dbReference type="SMART" id="SM00255">
    <property type="entry name" value="TIR"/>
    <property type="match status" value="1"/>
</dbReference>
<dbReference type="FunFam" id="3.40.50.10140:FF:000001">
    <property type="entry name" value="Toll-like receptor 2"/>
    <property type="match status" value="1"/>
</dbReference>
<organism evidence="15 16">
    <name type="scientific">Batillaria attramentaria</name>
    <dbReference type="NCBI Taxonomy" id="370345"/>
    <lineage>
        <taxon>Eukaryota</taxon>
        <taxon>Metazoa</taxon>
        <taxon>Spiralia</taxon>
        <taxon>Lophotrochozoa</taxon>
        <taxon>Mollusca</taxon>
        <taxon>Gastropoda</taxon>
        <taxon>Caenogastropoda</taxon>
        <taxon>Sorbeoconcha</taxon>
        <taxon>Cerithioidea</taxon>
        <taxon>Batillariidae</taxon>
        <taxon>Batillaria</taxon>
    </lineage>
</organism>
<dbReference type="GO" id="GO:0045087">
    <property type="term" value="P:innate immune response"/>
    <property type="evidence" value="ECO:0007669"/>
    <property type="project" value="UniProtKB-KW"/>
</dbReference>
<evidence type="ECO:0000256" key="10">
    <source>
        <dbReference type="ARBA" id="ARBA00023136"/>
    </source>
</evidence>
<evidence type="ECO:0000256" key="11">
    <source>
        <dbReference type="ARBA" id="ARBA00023170"/>
    </source>
</evidence>
<comment type="subcellular location">
    <subcellularLocation>
        <location evidence="1">Membrane</location>
        <topology evidence="1">Single-pass type I membrane protein</topology>
    </subcellularLocation>
</comment>
<dbReference type="PANTHER" id="PTHR24365">
    <property type="entry name" value="TOLL-LIKE RECEPTOR"/>
    <property type="match status" value="1"/>
</dbReference>
<dbReference type="EMBL" id="JACVVK020000017">
    <property type="protein sequence ID" value="KAK7504029.1"/>
    <property type="molecule type" value="Genomic_DNA"/>
</dbReference>
<name>A0ABD0LWQ5_9CAEN</name>
<dbReference type="SUPFAM" id="SSF52200">
    <property type="entry name" value="Toll/Interleukin receptor TIR domain"/>
    <property type="match status" value="1"/>
</dbReference>
<keyword evidence="7" id="KW-0677">Repeat</keyword>
<accession>A0ABD0LWQ5</accession>
<protein>
    <recommendedName>
        <fullName evidence="14">TIR domain-containing protein</fullName>
    </recommendedName>
</protein>
<gene>
    <name evidence="15" type="ORF">BaRGS_00004761</name>
</gene>
<keyword evidence="8" id="KW-0391">Immunity</keyword>
<dbReference type="Pfam" id="PF01582">
    <property type="entry name" value="TIR"/>
    <property type="match status" value="1"/>
</dbReference>
<evidence type="ECO:0000256" key="5">
    <source>
        <dbReference type="ARBA" id="ARBA00022692"/>
    </source>
</evidence>
<feature type="domain" description="TIR" evidence="14">
    <location>
        <begin position="2"/>
        <end position="145"/>
    </location>
</feature>
<keyword evidence="3" id="KW-0399">Innate immunity</keyword>
<evidence type="ECO:0000313" key="15">
    <source>
        <dbReference type="EMBL" id="KAK7504029.1"/>
    </source>
</evidence>
<evidence type="ECO:0000256" key="9">
    <source>
        <dbReference type="ARBA" id="ARBA00022989"/>
    </source>
</evidence>